<dbReference type="PANTHER" id="PTHR43432:SF3">
    <property type="entry name" value="SLR0285 PROTEIN"/>
    <property type="match status" value="1"/>
</dbReference>
<dbReference type="OrthoDB" id="15538at2157"/>
<protein>
    <submittedName>
        <fullName evidence="5">Radical SAM protein</fullName>
    </submittedName>
</protein>
<evidence type="ECO:0000313" key="6">
    <source>
        <dbReference type="Proteomes" id="UP000060778"/>
    </source>
</evidence>
<dbReference type="EMBL" id="CP006867">
    <property type="protein sequence ID" value="ALU11763.1"/>
    <property type="molecule type" value="Genomic_DNA"/>
</dbReference>
<keyword evidence="1" id="KW-0479">Metal-binding</keyword>
<dbReference type="GO" id="GO:0003824">
    <property type="term" value="F:catalytic activity"/>
    <property type="evidence" value="ECO:0007669"/>
    <property type="project" value="InterPro"/>
</dbReference>
<dbReference type="InterPro" id="IPR058240">
    <property type="entry name" value="rSAM_sf"/>
</dbReference>
<dbReference type="InterPro" id="IPR040086">
    <property type="entry name" value="MJ0683-like"/>
</dbReference>
<sequence>MVRVVRLEVLREFDPWKDELCTCPRKYSLQPYTGCSFYCLYCYATSYIGRKPSIPKKNFVQRLERDLRKADKGKVVNLSTSSDPYPWIESRLRLTRKALELLLSRGFKVLITTKSHLVTNDIDLLKGKKAAVMITVTTLREDVARKLEPGAPAPSLRLRAIRELSEEGIPVGVRIDPIIPSVNDDEDEIKELVEAVASMGARHVTTSTYKARPDNLKRMVSAFPTIKEFYSSGERVGGYIYLKREMREKLLRPVSEEAKRLGLTVAYCREGFPFEAPSCDGSHLIPSH</sequence>
<dbReference type="PATRIC" id="fig|940295.4.peg.862"/>
<keyword evidence="6" id="KW-1185">Reference proteome</keyword>
<evidence type="ECO:0000256" key="1">
    <source>
        <dbReference type="ARBA" id="ARBA00022723"/>
    </source>
</evidence>
<dbReference type="PROSITE" id="PS51918">
    <property type="entry name" value="RADICAL_SAM"/>
    <property type="match status" value="1"/>
</dbReference>
<reference evidence="5 6" key="1">
    <citation type="submission" date="2013-11" db="EMBL/GenBank/DDBJ databases">
        <title>Comparative genomics of Ignicoccus.</title>
        <authorList>
            <person name="Podar M."/>
        </authorList>
    </citation>
    <scope>NUCLEOTIDE SEQUENCE [LARGE SCALE GENOMIC DNA]</scope>
    <source>
        <strain evidence="5 6">DSM 13165</strain>
    </source>
</reference>
<dbReference type="AlphaFoldDB" id="A0A0U3EBD5"/>
<dbReference type="Proteomes" id="UP000060778">
    <property type="component" value="Chromosome"/>
</dbReference>
<dbReference type="GO" id="GO:0051536">
    <property type="term" value="F:iron-sulfur cluster binding"/>
    <property type="evidence" value="ECO:0007669"/>
    <property type="project" value="UniProtKB-KW"/>
</dbReference>
<dbReference type="GeneID" id="30680292"/>
<dbReference type="GO" id="GO:0046872">
    <property type="term" value="F:metal ion binding"/>
    <property type="evidence" value="ECO:0007669"/>
    <property type="project" value="UniProtKB-KW"/>
</dbReference>
<dbReference type="SFLD" id="SFLDS00029">
    <property type="entry name" value="Radical_SAM"/>
    <property type="match status" value="1"/>
</dbReference>
<proteinExistence type="predicted"/>
<dbReference type="SMART" id="SM00729">
    <property type="entry name" value="Elp3"/>
    <property type="match status" value="1"/>
</dbReference>
<feature type="domain" description="Radical SAM core" evidence="4">
    <location>
        <begin position="21"/>
        <end position="249"/>
    </location>
</feature>
<gene>
    <name evidence="5" type="ORF">EYM_04505</name>
</gene>
<keyword evidence="3" id="KW-0411">Iron-sulfur</keyword>
<dbReference type="KEGG" id="iis:EYM_04505"/>
<dbReference type="InterPro" id="IPR007197">
    <property type="entry name" value="rSAM"/>
</dbReference>
<dbReference type="RefSeq" id="WP_075049844.1">
    <property type="nucleotide sequence ID" value="NZ_CP006867.1"/>
</dbReference>
<evidence type="ECO:0000259" key="4">
    <source>
        <dbReference type="PROSITE" id="PS51918"/>
    </source>
</evidence>
<dbReference type="InterPro" id="IPR006638">
    <property type="entry name" value="Elp3/MiaA/NifB-like_rSAM"/>
</dbReference>
<dbReference type="PANTHER" id="PTHR43432">
    <property type="entry name" value="SLR0285 PROTEIN"/>
    <property type="match status" value="1"/>
</dbReference>
<dbReference type="STRING" id="940295.EYM_04505"/>
<accession>A0A0U3EBD5</accession>
<dbReference type="CDD" id="cd01335">
    <property type="entry name" value="Radical_SAM"/>
    <property type="match status" value="1"/>
</dbReference>
<dbReference type="SFLD" id="SFLDG01084">
    <property type="entry name" value="Uncharacterised_Radical_SAM_Su"/>
    <property type="match status" value="1"/>
</dbReference>
<organism evidence="5 6">
    <name type="scientific">Ignicoccus islandicus DSM 13165</name>
    <dbReference type="NCBI Taxonomy" id="940295"/>
    <lineage>
        <taxon>Archaea</taxon>
        <taxon>Thermoproteota</taxon>
        <taxon>Thermoprotei</taxon>
        <taxon>Desulfurococcales</taxon>
        <taxon>Desulfurococcaceae</taxon>
        <taxon>Ignicoccus</taxon>
    </lineage>
</organism>
<evidence type="ECO:0000313" key="5">
    <source>
        <dbReference type="EMBL" id="ALU11763.1"/>
    </source>
</evidence>
<evidence type="ECO:0000256" key="3">
    <source>
        <dbReference type="ARBA" id="ARBA00023014"/>
    </source>
</evidence>
<dbReference type="Gene3D" id="3.80.30.30">
    <property type="match status" value="1"/>
</dbReference>
<dbReference type="SUPFAM" id="SSF102114">
    <property type="entry name" value="Radical SAM enzymes"/>
    <property type="match status" value="1"/>
</dbReference>
<name>A0A0U3EBD5_9CREN</name>
<keyword evidence="2" id="KW-0408">Iron</keyword>
<evidence type="ECO:0000256" key="2">
    <source>
        <dbReference type="ARBA" id="ARBA00023004"/>
    </source>
</evidence>
<dbReference type="Pfam" id="PF04055">
    <property type="entry name" value="Radical_SAM"/>
    <property type="match status" value="1"/>
</dbReference>